<reference evidence="1 2" key="1">
    <citation type="submission" date="2019-08" db="EMBL/GenBank/DDBJ databases">
        <title>Draft genome sequences of two oriental melons (Cucumis melo L. var makuwa).</title>
        <authorList>
            <person name="Kwon S.-Y."/>
        </authorList>
    </citation>
    <scope>NUCLEOTIDE SEQUENCE [LARGE SCALE GENOMIC DNA]</scope>
    <source>
        <strain evidence="2">cv. SW 3</strain>
        <tissue evidence="1">Leaf</tissue>
    </source>
</reference>
<sequence>MIRIKLIEEFLLSAREYLVWLKSPDQYVLGAPLGRRRPDSVPTGAHVARDRERASYWTKVKVEENWRATQKDP</sequence>
<evidence type="ECO:0000313" key="1">
    <source>
        <dbReference type="EMBL" id="KAA0045272.1"/>
    </source>
</evidence>
<organism evidence="1 2">
    <name type="scientific">Cucumis melo var. makuwa</name>
    <name type="common">Oriental melon</name>
    <dbReference type="NCBI Taxonomy" id="1194695"/>
    <lineage>
        <taxon>Eukaryota</taxon>
        <taxon>Viridiplantae</taxon>
        <taxon>Streptophyta</taxon>
        <taxon>Embryophyta</taxon>
        <taxon>Tracheophyta</taxon>
        <taxon>Spermatophyta</taxon>
        <taxon>Magnoliopsida</taxon>
        <taxon>eudicotyledons</taxon>
        <taxon>Gunneridae</taxon>
        <taxon>Pentapetalae</taxon>
        <taxon>rosids</taxon>
        <taxon>fabids</taxon>
        <taxon>Cucurbitales</taxon>
        <taxon>Cucurbitaceae</taxon>
        <taxon>Benincaseae</taxon>
        <taxon>Cucumis</taxon>
    </lineage>
</organism>
<comment type="caution">
    <text evidence="1">The sequence shown here is derived from an EMBL/GenBank/DDBJ whole genome shotgun (WGS) entry which is preliminary data.</text>
</comment>
<proteinExistence type="predicted"/>
<gene>
    <name evidence="1" type="ORF">E6C27_scaffold316G00060</name>
</gene>
<dbReference type="EMBL" id="SSTE01014625">
    <property type="protein sequence ID" value="KAA0045272.1"/>
    <property type="molecule type" value="Genomic_DNA"/>
</dbReference>
<dbReference type="AlphaFoldDB" id="A0A5A7TPH6"/>
<evidence type="ECO:0000313" key="2">
    <source>
        <dbReference type="Proteomes" id="UP000321393"/>
    </source>
</evidence>
<dbReference type="Proteomes" id="UP000321393">
    <property type="component" value="Unassembled WGS sequence"/>
</dbReference>
<protein>
    <submittedName>
        <fullName evidence="1">Uncharacterized protein</fullName>
    </submittedName>
</protein>
<accession>A0A5A7TPH6</accession>
<name>A0A5A7TPH6_CUCMM</name>